<feature type="compositionally biased region" description="Gly residues" evidence="10">
    <location>
        <begin position="500"/>
        <end position="509"/>
    </location>
</feature>
<dbReference type="PANTHER" id="PTHR38340:SF1">
    <property type="entry name" value="S-LAYER PROTEIN"/>
    <property type="match status" value="1"/>
</dbReference>
<dbReference type="RefSeq" id="WP_091768367.1">
    <property type="nucleotide sequence ID" value="NZ_FNHG01000005.1"/>
</dbReference>
<dbReference type="SUPFAM" id="SSF55486">
    <property type="entry name" value="Metalloproteases ('zincins'), catalytic domain"/>
    <property type="match status" value="1"/>
</dbReference>
<feature type="domain" description="Cadherin" evidence="11">
    <location>
        <begin position="700"/>
        <end position="800"/>
    </location>
</feature>
<dbReference type="SUPFAM" id="SSF49313">
    <property type="entry name" value="Cadherin-like"/>
    <property type="match status" value="3"/>
</dbReference>
<dbReference type="GO" id="GO:0016020">
    <property type="term" value="C:membrane"/>
    <property type="evidence" value="ECO:0007669"/>
    <property type="project" value="UniProtKB-SubCell"/>
</dbReference>
<dbReference type="GO" id="GO:0005615">
    <property type="term" value="C:extracellular space"/>
    <property type="evidence" value="ECO:0007669"/>
    <property type="project" value="InterPro"/>
</dbReference>
<feature type="region of interest" description="Disordered" evidence="10">
    <location>
        <begin position="51"/>
        <end position="85"/>
    </location>
</feature>
<sequence length="1610" mass="166279">MKDFTGTGRDAEQARIAQDSDNRSRVVLPDAVTPDAGVVLTGDAGDNVLRGGAGDDTLNGGDGDDTLIGGAGADSLDGGAGTDVADYSESGRRVVVDLEAGTGSGGDAAGDTLSRIENLVGSGSSDILTGNGSANTLNGGGGRDEIYGGAGNDTIDGGSGADWLYGGDGNDDIDGGTENDQIQGNAGHDLIHGGEGHDRLYGNDGRDEIYGDAGDDTIEGGSGADWLYGGVGNDEIDGGTENDQINGNAGHDLIRGGEGNDRLYGDDGRDEIHGDAGDDRIEGGAGADWIAGGAGRDTIDGGSENDQIWGGLGNDVISGGLGNDTINGEAGNDELFGDDGHDRLNGGDGRDQLFGNAGRDTIYGDADDDTIEGGAGADWLYGGLGNDEIDGGTENDQLHGNEGHDLIHGGEGHDRLYGNDGRDELYGDAGNDTIEGGAGADWLYGGEGNDDLDGGTENDQLYGNNGHDVIRGGAGHDRLYGNDGRDELYGDAGDDRLEGGAGGDWLYGGEGRDTLDGGTENDVLSGGLGNDVIDGGEGTDTAVFSGNYADYTVEIAGLTATVTGADGIDTLTNIEALQFDDQLVRIVLEPVNDNPPVITSAVRVDAPENQTAAFTVTATDGDSGAATLSYSLAGTDAAFFDIDPATGVVTFKVAPDYETPESADGDNAYNIVVSVSDGRFTTEQDVEIRVSNVTDTRPVITSGANFTVPENLTDAITIQVSDSDPEVHTYTLSGPDAALFRMAGDWGGLLFLAPPDYEAPTDAGGNNVYNITVDVSNGVFSTSQDISITVENVNDIAPVFTSPDAVSVEENQIAVVRARATDAEGDTLTFSLGGNDAGLFRIDSATGIIRFLSAPDFEAPGDDDADNVYELSVVANDGSNSTVQSLAVTVTNVVEAVEDVPADPSTQVEIALGETYSGELETVGDRDWIRVELTAGQRYAISLDGTGGDALIDPLVRLYDATGELIASNDDGGPGRNALLSYTANSSGTYYIEAAAWDDGYTGDYTLGLETAPPLEVFTNDQIADFLQTGYWAGNGQTARQWSVTEGGTITVSLVGLTSGGQTLARAALQLWSDLTGINFTEVLSGGSMVFDDDEEGAFSTSVLSGTTIQSAVVNVSTEWLTNYGTELDSYSFQTYIHEIGHALGLGHAGPYNGAADYAVDAAYLNDSWQSTVMSYFSQTENTYVTASYAFVLSPQIADIIAMQNMYGSASTIRGGDTIYGFNSNAGNAIYDATSFTRITSYTIVDTGGTDTMNYGLSNANQTLDLRAEHFSSVQGGTGNVGIARGTVIENATGGNGNDTLIGNSANNILRGGDGTDVFYASGGSDVLYGGSGADRVIFSGQASDYTITTNGAGNQVVTDNRTGSPDGVTELVSIGIIEYGVSAPDQGPVGTMPAGETAELASPSHVSRFGADIRTEFVQIMPELDASDRPGLIDTAHKAGVDVMGTADGWQDLAGAVVGIETGLISPSLQDMLDAAWTDFHDFRDLARLTDEAGNRHVRGEILTPLSADGGAAVAGISQFAGIDSVPTDMIGDVPSLVATDVQGFELPGDDALPLNLGLTDDDLLADIDPVHEAPLWAQDLPRPVWVEDAPLPAEIIDPLIGLDTTDGW</sequence>
<dbReference type="STRING" id="144026.SAMN04488568_10561"/>
<dbReference type="Gene3D" id="2.60.40.60">
    <property type="entry name" value="Cadherins"/>
    <property type="match status" value="2"/>
</dbReference>
<dbReference type="GO" id="GO:0007156">
    <property type="term" value="P:homophilic cell adhesion via plasma membrane adhesion molecules"/>
    <property type="evidence" value="ECO:0007669"/>
    <property type="project" value="InterPro"/>
</dbReference>
<dbReference type="SMART" id="SM00112">
    <property type="entry name" value="CA"/>
    <property type="match status" value="3"/>
</dbReference>
<name>A0A1G9QKN6_9PROT</name>
<comment type="similarity">
    <text evidence="4">Belongs to the peptidase M10B family.</text>
</comment>
<dbReference type="InterPro" id="IPR050557">
    <property type="entry name" value="RTX_toxin/Mannuronan_C5-epim"/>
</dbReference>
<keyword evidence="8" id="KW-0843">Virulence</keyword>
<feature type="region of interest" description="Disordered" evidence="10">
    <location>
        <begin position="238"/>
        <end position="286"/>
    </location>
</feature>
<feature type="region of interest" description="Disordered" evidence="10">
    <location>
        <begin position="387"/>
        <end position="412"/>
    </location>
</feature>
<reference evidence="12 13" key="1">
    <citation type="submission" date="2016-10" db="EMBL/GenBank/DDBJ databases">
        <authorList>
            <person name="de Groot N.N."/>
        </authorList>
    </citation>
    <scope>NUCLEOTIDE SEQUENCE [LARGE SCALE GENOMIC DNA]</scope>
    <source>
        <strain evidence="12 13">DSM 16077</strain>
    </source>
</reference>
<dbReference type="GO" id="GO:0008270">
    <property type="term" value="F:zinc ion binding"/>
    <property type="evidence" value="ECO:0007669"/>
    <property type="project" value="InterPro"/>
</dbReference>
<dbReference type="Gene3D" id="2.150.10.10">
    <property type="entry name" value="Serralysin-like metalloprotease, C-terminal"/>
    <property type="match status" value="9"/>
</dbReference>
<evidence type="ECO:0000256" key="3">
    <source>
        <dbReference type="ARBA" id="ARBA00004613"/>
    </source>
</evidence>
<dbReference type="InterPro" id="IPR013858">
    <property type="entry name" value="Peptidase_M10B_C"/>
</dbReference>
<evidence type="ECO:0000256" key="1">
    <source>
        <dbReference type="ARBA" id="ARBA00001913"/>
    </source>
</evidence>
<dbReference type="InterPro" id="IPR003995">
    <property type="entry name" value="RTX_toxin_determinant-A"/>
</dbReference>
<keyword evidence="7" id="KW-0677">Repeat</keyword>
<evidence type="ECO:0000256" key="9">
    <source>
        <dbReference type="ARBA" id="ARBA00023136"/>
    </source>
</evidence>
<evidence type="ECO:0000256" key="2">
    <source>
        <dbReference type="ARBA" id="ARBA00004370"/>
    </source>
</evidence>
<dbReference type="Pfam" id="PF04151">
    <property type="entry name" value="PPC"/>
    <property type="match status" value="1"/>
</dbReference>
<evidence type="ECO:0000256" key="10">
    <source>
        <dbReference type="SAM" id="MobiDB-lite"/>
    </source>
</evidence>
<keyword evidence="6" id="KW-0800">Toxin</keyword>
<evidence type="ECO:0000259" key="11">
    <source>
        <dbReference type="PROSITE" id="PS50268"/>
    </source>
</evidence>
<dbReference type="PRINTS" id="PR01488">
    <property type="entry name" value="RTXTOXINA"/>
</dbReference>
<dbReference type="PANTHER" id="PTHR38340">
    <property type="entry name" value="S-LAYER PROTEIN"/>
    <property type="match status" value="1"/>
</dbReference>
<evidence type="ECO:0000256" key="8">
    <source>
        <dbReference type="ARBA" id="ARBA00023026"/>
    </source>
</evidence>
<dbReference type="CDD" id="cd04277">
    <property type="entry name" value="ZnMc_serralysin_like"/>
    <property type="match status" value="1"/>
</dbReference>
<evidence type="ECO:0000256" key="7">
    <source>
        <dbReference type="ARBA" id="ARBA00022737"/>
    </source>
</evidence>
<dbReference type="EMBL" id="FNHG01000005">
    <property type="protein sequence ID" value="SDM11558.1"/>
    <property type="molecule type" value="Genomic_DNA"/>
</dbReference>
<evidence type="ECO:0000256" key="4">
    <source>
        <dbReference type="ARBA" id="ARBA00009490"/>
    </source>
</evidence>
<dbReference type="Pfam" id="PF08548">
    <property type="entry name" value="Peptidase_M10_C"/>
    <property type="match status" value="1"/>
</dbReference>
<dbReference type="SUPFAM" id="SSF89260">
    <property type="entry name" value="Collagen-binding domain"/>
    <property type="match status" value="1"/>
</dbReference>
<comment type="subcellular location">
    <subcellularLocation>
        <location evidence="2">Membrane</location>
    </subcellularLocation>
    <subcellularLocation>
        <location evidence="3">Secreted</location>
    </subcellularLocation>
</comment>
<dbReference type="Pfam" id="PF00353">
    <property type="entry name" value="HemolysinCabind"/>
    <property type="match status" value="12"/>
</dbReference>
<proteinExistence type="inferred from homology"/>
<dbReference type="InterPro" id="IPR002126">
    <property type="entry name" value="Cadherin-like_dom"/>
</dbReference>
<gene>
    <name evidence="12" type="ORF">SAMN04488568_10561</name>
</gene>
<dbReference type="InterPro" id="IPR007280">
    <property type="entry name" value="Peptidase_C_arc/bac"/>
</dbReference>
<organism evidence="12 13">
    <name type="scientific">Maricaulis salignorans</name>
    <dbReference type="NCBI Taxonomy" id="144026"/>
    <lineage>
        <taxon>Bacteria</taxon>
        <taxon>Pseudomonadati</taxon>
        <taxon>Pseudomonadota</taxon>
        <taxon>Alphaproteobacteria</taxon>
        <taxon>Maricaulales</taxon>
        <taxon>Maricaulaceae</taxon>
        <taxon>Maricaulis</taxon>
    </lineage>
</organism>
<dbReference type="GO" id="GO:0008237">
    <property type="term" value="F:metallopeptidase activity"/>
    <property type="evidence" value="ECO:0007669"/>
    <property type="project" value="InterPro"/>
</dbReference>
<feature type="region of interest" description="Disordered" evidence="10">
    <location>
        <begin position="438"/>
        <end position="468"/>
    </location>
</feature>
<evidence type="ECO:0000313" key="12">
    <source>
        <dbReference type="EMBL" id="SDM11558.1"/>
    </source>
</evidence>
<evidence type="ECO:0000256" key="6">
    <source>
        <dbReference type="ARBA" id="ARBA00022656"/>
    </source>
</evidence>
<feature type="region of interest" description="Disordered" evidence="10">
    <location>
        <begin position="500"/>
        <end position="521"/>
    </location>
</feature>
<dbReference type="SUPFAM" id="SSF51120">
    <property type="entry name" value="beta-Roll"/>
    <property type="match status" value="5"/>
</dbReference>
<dbReference type="SMART" id="SM00235">
    <property type="entry name" value="ZnMc"/>
    <property type="match status" value="1"/>
</dbReference>
<keyword evidence="5" id="KW-0964">Secreted</keyword>
<dbReference type="InterPro" id="IPR018511">
    <property type="entry name" value="Hemolysin-typ_Ca-bd_CS"/>
</dbReference>
<feature type="compositionally biased region" description="Basic and acidic residues" evidence="10">
    <location>
        <begin position="396"/>
        <end position="412"/>
    </location>
</feature>
<dbReference type="Proteomes" id="UP000199759">
    <property type="component" value="Unassembled WGS sequence"/>
</dbReference>
<feature type="region of interest" description="Disordered" evidence="10">
    <location>
        <begin position="323"/>
        <end position="351"/>
    </location>
</feature>
<dbReference type="GO" id="GO:0005509">
    <property type="term" value="F:calcium ion binding"/>
    <property type="evidence" value="ECO:0007669"/>
    <property type="project" value="InterPro"/>
</dbReference>
<accession>A0A1G9QKN6</accession>
<dbReference type="Gene3D" id="3.40.390.10">
    <property type="entry name" value="Collagenase (Catalytic Domain)"/>
    <property type="match status" value="1"/>
</dbReference>
<dbReference type="PRINTS" id="PR00313">
    <property type="entry name" value="CABNDNGRPT"/>
</dbReference>
<feature type="compositionally biased region" description="Basic and acidic residues" evidence="10">
    <location>
        <begin position="252"/>
        <end position="282"/>
    </location>
</feature>
<dbReference type="InterPro" id="IPR034033">
    <property type="entry name" value="Serralysin-like"/>
</dbReference>
<dbReference type="InterPro" id="IPR015919">
    <property type="entry name" value="Cadherin-like_sf"/>
</dbReference>
<keyword evidence="13" id="KW-1185">Reference proteome</keyword>
<dbReference type="InterPro" id="IPR006026">
    <property type="entry name" value="Peptidase_Metallo"/>
</dbReference>
<dbReference type="InterPro" id="IPR001343">
    <property type="entry name" value="Hemolysn_Ca-bd"/>
</dbReference>
<feature type="compositionally biased region" description="Basic and acidic residues" evidence="10">
    <location>
        <begin position="338"/>
        <end position="351"/>
    </location>
</feature>
<dbReference type="InterPro" id="IPR024079">
    <property type="entry name" value="MetalloPept_cat_dom_sf"/>
</dbReference>
<dbReference type="PROSITE" id="PS00330">
    <property type="entry name" value="HEMOLYSIN_CALCIUM"/>
    <property type="match status" value="15"/>
</dbReference>
<comment type="cofactor">
    <cofactor evidence="1">
        <name>Ca(2+)</name>
        <dbReference type="ChEBI" id="CHEBI:29108"/>
    </cofactor>
</comment>
<protein>
    <submittedName>
        <fullName evidence="12">Ca2+-binding protein, RTX toxin-related</fullName>
    </submittedName>
</protein>
<dbReference type="Pfam" id="PF00028">
    <property type="entry name" value="Cadherin"/>
    <property type="match status" value="1"/>
</dbReference>
<dbReference type="Gene3D" id="2.60.120.380">
    <property type="match status" value="1"/>
</dbReference>
<dbReference type="CDD" id="cd11304">
    <property type="entry name" value="Cadherin_repeat"/>
    <property type="match status" value="3"/>
</dbReference>
<feature type="region of interest" description="Disordered" evidence="10">
    <location>
        <begin position="1"/>
        <end position="23"/>
    </location>
</feature>
<dbReference type="InterPro" id="IPR011049">
    <property type="entry name" value="Serralysin-like_metalloprot_C"/>
</dbReference>
<dbReference type="PROSITE" id="PS50268">
    <property type="entry name" value="CADHERIN_2"/>
    <property type="match status" value="3"/>
</dbReference>
<evidence type="ECO:0000256" key="5">
    <source>
        <dbReference type="ARBA" id="ARBA00022525"/>
    </source>
</evidence>
<evidence type="ECO:0000313" key="13">
    <source>
        <dbReference type="Proteomes" id="UP000199759"/>
    </source>
</evidence>
<feature type="domain" description="Cadherin" evidence="11">
    <location>
        <begin position="800"/>
        <end position="906"/>
    </location>
</feature>
<feature type="domain" description="Cadherin" evidence="11">
    <location>
        <begin position="594"/>
        <end position="700"/>
    </location>
</feature>
<keyword evidence="9" id="KW-0472">Membrane</keyword>
<dbReference type="GO" id="GO:0006508">
    <property type="term" value="P:proteolysis"/>
    <property type="evidence" value="ECO:0007669"/>
    <property type="project" value="InterPro"/>
</dbReference>
<dbReference type="GO" id="GO:0090729">
    <property type="term" value="F:toxin activity"/>
    <property type="evidence" value="ECO:0007669"/>
    <property type="project" value="UniProtKB-KW"/>
</dbReference>